<dbReference type="Proteomes" id="UP000242180">
    <property type="component" value="Unassembled WGS sequence"/>
</dbReference>
<keyword evidence="6 8" id="KW-0802">TPR repeat</keyword>
<dbReference type="STRING" id="13706.A0A1X2HUG7"/>
<gene>
    <name evidence="10" type="ORF">BCR43DRAFT_482934</name>
</gene>
<evidence type="ECO:0000313" key="10">
    <source>
        <dbReference type="EMBL" id="ORZ03209.1"/>
    </source>
</evidence>
<feature type="repeat" description="TPR" evidence="8">
    <location>
        <begin position="587"/>
        <end position="620"/>
    </location>
</feature>
<accession>A0A1X2HUG7</accession>
<feature type="region of interest" description="Disordered" evidence="9">
    <location>
        <begin position="1"/>
        <end position="56"/>
    </location>
</feature>
<evidence type="ECO:0000313" key="11">
    <source>
        <dbReference type="Proteomes" id="UP000242180"/>
    </source>
</evidence>
<sequence>MSFPQLAGGGGADCGPANPMAGLMKQFQQDRSLQQDRFVGSPRAESSKAGFRTGTNRVSTADRQFADEFMGDELSSPRQRQYAAFEFSGLTRELENIQEPHSPAHVQHHQHHPAIAGPAAPDWAADFMGQKAAHMSPQQQPDFEEFENIYRQQHHIPGPSAPRHLQPGQLGVGYRQFNNYHTPLQMNQTGPQVFEQAFDHAKDGGVDWEKEFAAQEQVNVPSEVKEEEQKQRPQTDEEKDALARTAAQLLDSVDADNNPRFKNSNFMSLMRKLRDKQVSIEDNKMVESSSTAGGDWASEFGQRYDGPGASNSKDWTEDFLKHSNAASGSMWSHEFAQKSERGWTEDFDMTHNHGESTSARPPAAGWANQFSREANTAMGEAEAKELFGKGSEMEDWVQQYQENIAHMKNAQDSQWDNMQKDWERVQPDGMGYRAANPEYDTYNFMTDNPYLMNPQAIDQVEHSTLADSILALEAKAQLQTSDAGAWQQLGFRQQENERDSAAIAALRRAVGMDPTLLDGWLALAVSYTNENCRADAYEALEQWIANNEKYRHLLEGKAKMPANDRHAYITNMFLDAARSSPGAEMDADVQVGLGILFNVSEEYPKAIDCFKAALQSRPQDYLLWNKLGATLANSRDTNGAIDAYFNALEINPSYVRARYNLAISCINLGQYREAAEHLLTSLALQQSSDASVPAPVMLDEQGNKVPVPSGMSDNVWDSLRMLMFMMNREDLASQCDRRNLDIFRGEFQF</sequence>
<evidence type="ECO:0000256" key="3">
    <source>
        <dbReference type="ARBA" id="ARBA00005348"/>
    </source>
</evidence>
<reference evidence="10 11" key="1">
    <citation type="submission" date="2016-07" db="EMBL/GenBank/DDBJ databases">
        <title>Pervasive Adenine N6-methylation of Active Genes in Fungi.</title>
        <authorList>
            <consortium name="DOE Joint Genome Institute"/>
            <person name="Mondo S.J."/>
            <person name="Dannebaum R.O."/>
            <person name="Kuo R.C."/>
            <person name="Labutti K."/>
            <person name="Haridas S."/>
            <person name="Kuo A."/>
            <person name="Salamov A."/>
            <person name="Ahrendt S.R."/>
            <person name="Lipzen A."/>
            <person name="Sullivan W."/>
            <person name="Andreopoulos W.B."/>
            <person name="Clum A."/>
            <person name="Lindquist E."/>
            <person name="Daum C."/>
            <person name="Ramamoorthy G.K."/>
            <person name="Gryganskyi A."/>
            <person name="Culley D."/>
            <person name="Magnuson J.K."/>
            <person name="James T.Y."/>
            <person name="O'Malley M.A."/>
            <person name="Stajich J.E."/>
            <person name="Spatafora J.W."/>
            <person name="Visel A."/>
            <person name="Grigoriev I.V."/>
        </authorList>
    </citation>
    <scope>NUCLEOTIDE SEQUENCE [LARGE SCALE GENOMIC DNA]</scope>
    <source>
        <strain evidence="10 11">NRRL 2496</strain>
    </source>
</reference>
<dbReference type="PANTHER" id="PTHR10130:SF0">
    <property type="entry name" value="GH08708P"/>
    <property type="match status" value="1"/>
</dbReference>
<keyword evidence="7" id="KW-0576">Peroxisome</keyword>
<dbReference type="OrthoDB" id="10006023at2759"/>
<dbReference type="AlphaFoldDB" id="A0A1X2HUG7"/>
<dbReference type="GO" id="GO:0016560">
    <property type="term" value="P:protein import into peroxisome matrix, docking"/>
    <property type="evidence" value="ECO:0007669"/>
    <property type="project" value="TreeGrafter"/>
</dbReference>
<keyword evidence="5" id="KW-0677">Repeat</keyword>
<proteinExistence type="inferred from homology"/>
<organism evidence="10 11">
    <name type="scientific">Syncephalastrum racemosum</name>
    <name type="common">Filamentous fungus</name>
    <dbReference type="NCBI Taxonomy" id="13706"/>
    <lineage>
        <taxon>Eukaryota</taxon>
        <taxon>Fungi</taxon>
        <taxon>Fungi incertae sedis</taxon>
        <taxon>Mucoromycota</taxon>
        <taxon>Mucoromycotina</taxon>
        <taxon>Mucoromycetes</taxon>
        <taxon>Mucorales</taxon>
        <taxon>Syncephalastraceae</taxon>
        <taxon>Syncephalastrum</taxon>
    </lineage>
</organism>
<protein>
    <recommendedName>
        <fullName evidence="12">Peroxin-5</fullName>
    </recommendedName>
</protein>
<evidence type="ECO:0000256" key="7">
    <source>
        <dbReference type="ARBA" id="ARBA00023140"/>
    </source>
</evidence>
<comment type="subcellular location">
    <subcellularLocation>
        <location evidence="2">Cytoplasm</location>
    </subcellularLocation>
    <subcellularLocation>
        <location evidence="1">Peroxisome</location>
    </subcellularLocation>
</comment>
<dbReference type="Gene3D" id="6.10.280.230">
    <property type="match status" value="1"/>
</dbReference>
<evidence type="ECO:0000256" key="4">
    <source>
        <dbReference type="ARBA" id="ARBA00022490"/>
    </source>
</evidence>
<dbReference type="GO" id="GO:0005052">
    <property type="term" value="F:peroxisome matrix targeting signal-1 binding"/>
    <property type="evidence" value="ECO:0007669"/>
    <property type="project" value="TreeGrafter"/>
</dbReference>
<evidence type="ECO:0000256" key="1">
    <source>
        <dbReference type="ARBA" id="ARBA00004275"/>
    </source>
</evidence>
<feature type="region of interest" description="Disordered" evidence="9">
    <location>
        <begin position="281"/>
        <end position="309"/>
    </location>
</feature>
<dbReference type="GO" id="GO:0005778">
    <property type="term" value="C:peroxisomal membrane"/>
    <property type="evidence" value="ECO:0007669"/>
    <property type="project" value="TreeGrafter"/>
</dbReference>
<dbReference type="PANTHER" id="PTHR10130">
    <property type="entry name" value="PEROXISOMAL TARGETING SIGNAL 1 RECEPTOR PEX5"/>
    <property type="match status" value="1"/>
</dbReference>
<keyword evidence="4" id="KW-0963">Cytoplasm</keyword>
<feature type="region of interest" description="Disordered" evidence="9">
    <location>
        <begin position="216"/>
        <end position="240"/>
    </location>
</feature>
<dbReference type="InParanoid" id="A0A1X2HUG7"/>
<evidence type="ECO:0008006" key="12">
    <source>
        <dbReference type="Google" id="ProtNLM"/>
    </source>
</evidence>
<dbReference type="Gene3D" id="1.25.40.10">
    <property type="entry name" value="Tetratricopeptide repeat domain"/>
    <property type="match status" value="1"/>
</dbReference>
<evidence type="ECO:0000256" key="6">
    <source>
        <dbReference type="ARBA" id="ARBA00022803"/>
    </source>
</evidence>
<evidence type="ECO:0000256" key="9">
    <source>
        <dbReference type="SAM" id="MobiDB-lite"/>
    </source>
</evidence>
<dbReference type="Pfam" id="PF14559">
    <property type="entry name" value="TPR_19"/>
    <property type="match status" value="1"/>
</dbReference>
<comment type="caution">
    <text evidence="10">The sequence shown here is derived from an EMBL/GenBank/DDBJ whole genome shotgun (WGS) entry which is preliminary data.</text>
</comment>
<dbReference type="SUPFAM" id="SSF48452">
    <property type="entry name" value="TPR-like"/>
    <property type="match status" value="1"/>
</dbReference>
<keyword evidence="11" id="KW-1185">Reference proteome</keyword>
<feature type="repeat" description="TPR" evidence="8">
    <location>
        <begin position="621"/>
        <end position="654"/>
    </location>
</feature>
<dbReference type="SMART" id="SM00028">
    <property type="entry name" value="TPR"/>
    <property type="match status" value="5"/>
</dbReference>
<dbReference type="EMBL" id="MCGN01000001">
    <property type="protein sequence ID" value="ORZ03209.1"/>
    <property type="molecule type" value="Genomic_DNA"/>
</dbReference>
<dbReference type="OMA" id="YTNENDR"/>
<dbReference type="PROSITE" id="PS50005">
    <property type="entry name" value="TPR"/>
    <property type="match status" value="2"/>
</dbReference>
<feature type="compositionally biased region" description="Basic and acidic residues" evidence="9">
    <location>
        <begin position="223"/>
        <end position="240"/>
    </location>
</feature>
<dbReference type="FunCoup" id="A0A1X2HUG7">
    <property type="interactions" value="109"/>
</dbReference>
<dbReference type="InterPro" id="IPR011990">
    <property type="entry name" value="TPR-like_helical_dom_sf"/>
</dbReference>
<evidence type="ECO:0000256" key="2">
    <source>
        <dbReference type="ARBA" id="ARBA00004496"/>
    </source>
</evidence>
<evidence type="ECO:0000256" key="8">
    <source>
        <dbReference type="PROSITE-ProRule" id="PRU00339"/>
    </source>
</evidence>
<evidence type="ECO:0000256" key="5">
    <source>
        <dbReference type="ARBA" id="ARBA00022737"/>
    </source>
</evidence>
<dbReference type="GO" id="GO:0005829">
    <property type="term" value="C:cytosol"/>
    <property type="evidence" value="ECO:0007669"/>
    <property type="project" value="TreeGrafter"/>
</dbReference>
<dbReference type="InterPro" id="IPR019734">
    <property type="entry name" value="TPR_rpt"/>
</dbReference>
<comment type="similarity">
    <text evidence="3">Belongs to the peroxisomal targeting signal receptor family.</text>
</comment>
<dbReference type="InterPro" id="IPR024111">
    <property type="entry name" value="PEX5/PEX5L"/>
</dbReference>
<name>A0A1X2HUG7_SYNRA</name>